<protein>
    <submittedName>
        <fullName evidence="5">GntR family transcriptional regulator</fullName>
    </submittedName>
</protein>
<feature type="domain" description="HTH gntR-type" evidence="4">
    <location>
        <begin position="14"/>
        <end position="81"/>
    </location>
</feature>
<dbReference type="InterPro" id="IPR000524">
    <property type="entry name" value="Tscrpt_reg_HTH_GntR"/>
</dbReference>
<organism evidence="5 6">
    <name type="scientific">Curtobacterium caseinilyticum</name>
    <dbReference type="NCBI Taxonomy" id="3055137"/>
    <lineage>
        <taxon>Bacteria</taxon>
        <taxon>Bacillati</taxon>
        <taxon>Actinomycetota</taxon>
        <taxon>Actinomycetes</taxon>
        <taxon>Micrococcales</taxon>
        <taxon>Microbacteriaceae</taxon>
        <taxon>Curtobacterium</taxon>
    </lineage>
</organism>
<proteinExistence type="predicted"/>
<dbReference type="Gene3D" id="1.10.10.10">
    <property type="entry name" value="Winged helix-like DNA-binding domain superfamily/Winged helix DNA-binding domain"/>
    <property type="match status" value="1"/>
</dbReference>
<dbReference type="SUPFAM" id="SSF48008">
    <property type="entry name" value="GntR ligand-binding domain-like"/>
    <property type="match status" value="1"/>
</dbReference>
<comment type="caution">
    <text evidence="5">The sequence shown here is derived from an EMBL/GenBank/DDBJ whole genome shotgun (WGS) entry which is preliminary data.</text>
</comment>
<dbReference type="SMART" id="SM00345">
    <property type="entry name" value="HTH_GNTR"/>
    <property type="match status" value="1"/>
</dbReference>
<dbReference type="PANTHER" id="PTHR43537:SF5">
    <property type="entry name" value="UXU OPERON TRANSCRIPTIONAL REGULATOR"/>
    <property type="match status" value="1"/>
</dbReference>
<dbReference type="RefSeq" id="WP_289474074.1">
    <property type="nucleotide sequence ID" value="NZ_JAUCMN010000007.1"/>
</dbReference>
<keyword evidence="6" id="KW-1185">Reference proteome</keyword>
<evidence type="ECO:0000313" key="5">
    <source>
        <dbReference type="EMBL" id="MDM7892366.1"/>
    </source>
</evidence>
<dbReference type="PANTHER" id="PTHR43537">
    <property type="entry name" value="TRANSCRIPTIONAL REGULATOR, GNTR FAMILY"/>
    <property type="match status" value="1"/>
</dbReference>
<keyword evidence="3" id="KW-0804">Transcription</keyword>
<evidence type="ECO:0000259" key="4">
    <source>
        <dbReference type="PROSITE" id="PS50949"/>
    </source>
</evidence>
<dbReference type="PROSITE" id="PS50949">
    <property type="entry name" value="HTH_GNTR"/>
    <property type="match status" value="1"/>
</dbReference>
<dbReference type="Gene3D" id="1.20.120.530">
    <property type="entry name" value="GntR ligand-binding domain-like"/>
    <property type="match status" value="1"/>
</dbReference>
<evidence type="ECO:0000256" key="3">
    <source>
        <dbReference type="ARBA" id="ARBA00023163"/>
    </source>
</evidence>
<dbReference type="CDD" id="cd07377">
    <property type="entry name" value="WHTH_GntR"/>
    <property type="match status" value="1"/>
</dbReference>
<reference evidence="5 6" key="1">
    <citation type="submission" date="2023-06" db="EMBL/GenBank/DDBJ databases">
        <authorList>
            <person name="Feng G."/>
            <person name="Li J."/>
            <person name="Zhu H."/>
        </authorList>
    </citation>
    <scope>NUCLEOTIDE SEQUENCE [LARGE SCALE GENOMIC DNA]</scope>
    <source>
        <strain evidence="5 6">RHCKG28</strain>
    </source>
</reference>
<dbReference type="Pfam" id="PF00392">
    <property type="entry name" value="GntR"/>
    <property type="match status" value="1"/>
</dbReference>
<keyword evidence="2" id="KW-0238">DNA-binding</keyword>
<dbReference type="InterPro" id="IPR008920">
    <property type="entry name" value="TF_FadR/GntR_C"/>
</dbReference>
<dbReference type="SUPFAM" id="SSF46785">
    <property type="entry name" value="Winged helix' DNA-binding domain"/>
    <property type="match status" value="1"/>
</dbReference>
<dbReference type="Proteomes" id="UP001236404">
    <property type="component" value="Unassembled WGS sequence"/>
</dbReference>
<sequence>MPVPKSSVESSPRKLLRDVVLEKMLAAIQDGTLQAGERLNDDELVAWLGVSRTPIREAIAKLVDFGLVEMEANRYTRVASPTREQYDDAFQLLFGFAELAARWAVPKLDDAAVKQLGKLLDQARKHADAEDRALNDDIDALIAFLVAHSGNELLVKTSEGIVNRAKFVRIGQPEFVFWDVKHGLDSFHAAAKGRDGEAAGAVIRSMSRAMAEHLTEMRAANANADADADATA</sequence>
<dbReference type="EMBL" id="JAUCMN010000007">
    <property type="protein sequence ID" value="MDM7892366.1"/>
    <property type="molecule type" value="Genomic_DNA"/>
</dbReference>
<evidence type="ECO:0000313" key="6">
    <source>
        <dbReference type="Proteomes" id="UP001236404"/>
    </source>
</evidence>
<accession>A0ABT7TS88</accession>
<dbReference type="InterPro" id="IPR036388">
    <property type="entry name" value="WH-like_DNA-bd_sf"/>
</dbReference>
<name>A0ABT7TS88_9MICO</name>
<dbReference type="InterPro" id="IPR036390">
    <property type="entry name" value="WH_DNA-bd_sf"/>
</dbReference>
<evidence type="ECO:0000256" key="1">
    <source>
        <dbReference type="ARBA" id="ARBA00023015"/>
    </source>
</evidence>
<gene>
    <name evidence="5" type="ORF">QUG93_11775</name>
</gene>
<evidence type="ECO:0000256" key="2">
    <source>
        <dbReference type="ARBA" id="ARBA00023125"/>
    </source>
</evidence>
<keyword evidence="1" id="KW-0805">Transcription regulation</keyword>